<evidence type="ECO:0000313" key="1">
    <source>
        <dbReference type="EMBL" id="QOV08904.1"/>
    </source>
</evidence>
<dbReference type="EMBL" id="MW122876">
    <property type="protein sequence ID" value="QOV08904.1"/>
    <property type="molecule type" value="Genomic_DNA"/>
</dbReference>
<sequence length="152" mass="16823">MNQSIDDLHRLQVIRKEAITTYNAAMDQLENGATDTSVLELAYASLYLWRQVGDDKNMAIGYWLCSRAHALAGQGAFAVEMAETSLEHLQRIQDPADWLIASINEGWARALVAAADPRTFDVLESTRNLIAAISDPEDRALIADQFSTIKSV</sequence>
<organism evidence="2">
    <name type="scientific">uncultured Actinomycetes bacterium</name>
    <dbReference type="NCBI Taxonomy" id="152507"/>
    <lineage>
        <taxon>Bacteria</taxon>
        <taxon>Bacillati</taxon>
        <taxon>Actinomycetota</taxon>
        <taxon>Actinomycetes</taxon>
        <taxon>environmental samples</taxon>
    </lineage>
</organism>
<accession>A0A871Y7P4</accession>
<proteinExistence type="predicted"/>
<protein>
    <submittedName>
        <fullName evidence="2">Uncharacterized protein</fullName>
    </submittedName>
</protein>
<evidence type="ECO:0000313" key="2">
    <source>
        <dbReference type="EMBL" id="QOV09100.1"/>
    </source>
</evidence>
<dbReference type="EMBL" id="MW122883">
    <property type="protein sequence ID" value="QOV09100.1"/>
    <property type="molecule type" value="Genomic_DNA"/>
</dbReference>
<dbReference type="AlphaFoldDB" id="A0A871Y7P4"/>
<gene>
    <name evidence="2" type="ORF">HULAa32G3_00020</name>
    <name evidence="1" type="ORF">HULAa55C9_00019</name>
</gene>
<name>A0A871Y7P4_9ACTN</name>
<reference evidence="2" key="1">
    <citation type="submission" date="2020-10" db="EMBL/GenBank/DDBJ databases">
        <title>Diverse heliorhodopsins detected via functional metagenomics in peat lake Actinobacteria, Chloroflexi and Archaea.</title>
        <authorList>
            <person name="Chazan A."/>
            <person name="Rozenberg A."/>
            <person name="Tahan R."/>
            <person name="Mannen K."/>
            <person name="Nagata T."/>
            <person name="Yaish S."/>
            <person name="Larom S."/>
            <person name="Kandori H."/>
            <person name="Inoue K."/>
            <person name="Beja O."/>
            <person name="Pushkarev A."/>
        </authorList>
    </citation>
    <scope>NUCLEOTIDE SEQUENCE</scope>
</reference>